<dbReference type="PROSITE" id="PS51191">
    <property type="entry name" value="FEMABX"/>
    <property type="match status" value="1"/>
</dbReference>
<name>A0A1C4BDG3_9LACO</name>
<dbReference type="GO" id="GO:0009252">
    <property type="term" value="P:peptidoglycan biosynthetic process"/>
    <property type="evidence" value="ECO:0007669"/>
    <property type="project" value="UniProtKB-KW"/>
</dbReference>
<dbReference type="InterPro" id="IPR050644">
    <property type="entry name" value="PG_Glycine_Bridge_Synth"/>
</dbReference>
<evidence type="ECO:0000256" key="13">
    <source>
        <dbReference type="SAM" id="Coils"/>
    </source>
</evidence>
<dbReference type="InterPro" id="IPR016181">
    <property type="entry name" value="Acyl_CoA_acyltransferase"/>
</dbReference>
<evidence type="ECO:0000256" key="6">
    <source>
        <dbReference type="ARBA" id="ARBA00022960"/>
    </source>
</evidence>
<keyword evidence="15" id="KW-1185">Reference proteome</keyword>
<evidence type="ECO:0000256" key="8">
    <source>
        <dbReference type="ARBA" id="ARBA00023315"/>
    </source>
</evidence>
<dbReference type="Pfam" id="PF02388">
    <property type="entry name" value="FemAB"/>
    <property type="match status" value="1"/>
</dbReference>
<keyword evidence="8" id="KW-0012">Acyltransferase</keyword>
<evidence type="ECO:0000256" key="9">
    <source>
        <dbReference type="ARBA" id="ARBA00023316"/>
    </source>
</evidence>
<dbReference type="GO" id="GO:0008360">
    <property type="term" value="P:regulation of cell shape"/>
    <property type="evidence" value="ECO:0007669"/>
    <property type="project" value="UniProtKB-KW"/>
</dbReference>
<dbReference type="InterPro" id="IPR003447">
    <property type="entry name" value="FEMABX"/>
</dbReference>
<dbReference type="SUPFAM" id="SSF55729">
    <property type="entry name" value="Acyl-CoA N-acyltransferases (Nat)"/>
    <property type="match status" value="2"/>
</dbReference>
<gene>
    <name evidence="14" type="ORF">GA0061074_11037</name>
</gene>
<proteinExistence type="inferred from homology"/>
<evidence type="ECO:0000256" key="3">
    <source>
        <dbReference type="ARBA" id="ARBA00016236"/>
    </source>
</evidence>
<dbReference type="InterPro" id="IPR010978">
    <property type="entry name" value="tRNA-bd_arm"/>
</dbReference>
<dbReference type="EMBL" id="FMAO01000010">
    <property type="protein sequence ID" value="SCC04887.1"/>
    <property type="molecule type" value="Genomic_DNA"/>
</dbReference>
<evidence type="ECO:0000256" key="4">
    <source>
        <dbReference type="ARBA" id="ARBA00022490"/>
    </source>
</evidence>
<keyword evidence="4" id="KW-0963">Cytoplasm</keyword>
<keyword evidence="6" id="KW-0133">Cell shape</keyword>
<evidence type="ECO:0000313" key="14">
    <source>
        <dbReference type="EMBL" id="SCC04887.1"/>
    </source>
</evidence>
<keyword evidence="9" id="KW-0961">Cell wall biogenesis/degradation</keyword>
<dbReference type="SUPFAM" id="SSF46589">
    <property type="entry name" value="tRNA-binding arm"/>
    <property type="match status" value="1"/>
</dbReference>
<comment type="catalytic activity">
    <reaction evidence="12">
        <text>beta-D-GlcNAc-(1-&gt;4)-Mur2Ac(oyl-L-Ala-D-isoglutaminyl-L-Lys-(N(6)-Gly)-D-Ala-D-Ala)-di-trans,octa-cis-undecaprenyl diphosphate + 2 glycyl-tRNA(Gly) = MurNAc-L-Ala-D-isoglutaminyl-L-Lys-(N(6)-tri-Gly)-D-Ala-D-Ala-diphospho-di-trans,octa-cis-undecaprenyl-GlcNAc + 2 tRNA(Gly) + 2 H(+)</text>
        <dbReference type="Rhea" id="RHEA:30439"/>
        <dbReference type="Rhea" id="RHEA-COMP:9664"/>
        <dbReference type="Rhea" id="RHEA-COMP:9683"/>
        <dbReference type="ChEBI" id="CHEBI:15378"/>
        <dbReference type="ChEBI" id="CHEBI:62234"/>
        <dbReference type="ChEBI" id="CHEBI:62235"/>
        <dbReference type="ChEBI" id="CHEBI:78442"/>
        <dbReference type="ChEBI" id="CHEBI:78522"/>
        <dbReference type="EC" id="2.3.2.17"/>
    </reaction>
</comment>
<evidence type="ECO:0000313" key="15">
    <source>
        <dbReference type="Proteomes" id="UP000199268"/>
    </source>
</evidence>
<comment type="similarity">
    <text evidence="1">Belongs to the FemABX family.</text>
</comment>
<evidence type="ECO:0000256" key="5">
    <source>
        <dbReference type="ARBA" id="ARBA00022679"/>
    </source>
</evidence>
<feature type="coiled-coil region" evidence="13">
    <location>
        <begin position="280"/>
        <end position="314"/>
    </location>
</feature>
<evidence type="ECO:0000256" key="10">
    <source>
        <dbReference type="ARBA" id="ARBA00030706"/>
    </source>
</evidence>
<keyword evidence="13" id="KW-0175">Coiled coil</keyword>
<evidence type="ECO:0000256" key="11">
    <source>
        <dbReference type="ARBA" id="ARBA00032233"/>
    </source>
</evidence>
<dbReference type="PANTHER" id="PTHR36174:SF2">
    <property type="entry name" value="AMINOACYLTRANSFERASE FEMA"/>
    <property type="match status" value="1"/>
</dbReference>
<dbReference type="Gene3D" id="1.20.58.90">
    <property type="match status" value="1"/>
</dbReference>
<evidence type="ECO:0000256" key="12">
    <source>
        <dbReference type="ARBA" id="ARBA00047483"/>
    </source>
</evidence>
<dbReference type="STRING" id="1505725.GA0061074_11037"/>
<dbReference type="Gene3D" id="3.40.630.30">
    <property type="match status" value="2"/>
</dbReference>
<dbReference type="AlphaFoldDB" id="A0A1C4BDG3"/>
<dbReference type="GO" id="GO:0000166">
    <property type="term" value="F:nucleotide binding"/>
    <property type="evidence" value="ECO:0007669"/>
    <property type="project" value="InterPro"/>
</dbReference>
<dbReference type="OrthoDB" id="2303924at2"/>
<dbReference type="EC" id="2.3.2.17" evidence="2"/>
<evidence type="ECO:0000256" key="2">
    <source>
        <dbReference type="ARBA" id="ARBA00012466"/>
    </source>
</evidence>
<dbReference type="PANTHER" id="PTHR36174">
    <property type="entry name" value="LIPID II:GLYCINE GLYCYLTRANSFERASE"/>
    <property type="match status" value="1"/>
</dbReference>
<reference evidence="15" key="1">
    <citation type="submission" date="2016-08" db="EMBL/GenBank/DDBJ databases">
        <authorList>
            <person name="Varghese N."/>
            <person name="Submissions Spin"/>
        </authorList>
    </citation>
    <scope>NUCLEOTIDE SEQUENCE [LARGE SCALE GENOMIC DNA]</scope>
    <source>
        <strain evidence="15">R-53094</strain>
    </source>
</reference>
<dbReference type="GO" id="GO:0016755">
    <property type="term" value="F:aminoacyltransferase activity"/>
    <property type="evidence" value="ECO:0007669"/>
    <property type="project" value="InterPro"/>
</dbReference>
<accession>A0A1C4BDG3</accession>
<evidence type="ECO:0000256" key="7">
    <source>
        <dbReference type="ARBA" id="ARBA00022984"/>
    </source>
</evidence>
<keyword evidence="5" id="KW-0808">Transferase</keyword>
<dbReference type="GO" id="GO:0071555">
    <property type="term" value="P:cell wall organization"/>
    <property type="evidence" value="ECO:0007669"/>
    <property type="project" value="UniProtKB-KW"/>
</dbReference>
<keyword evidence="7" id="KW-0573">Peptidoglycan synthesis</keyword>
<dbReference type="Proteomes" id="UP000199268">
    <property type="component" value="Unassembled WGS sequence"/>
</dbReference>
<sequence>MTRSFKELTTAEFEAFAQAHPAGSYLQTASQARLLARRGWQTRLVGLVSDDQVEAAAVLGWIPVKMGNLFQIDGGMLIDFSNQELVTAFIDGVMAFAKERRGLFLRVMPNAIYRQFDDDGQQIGETDNTVIDALEAIGFEHTPATQGWTTNSSPSWQYVKSLQPVLDAGGDSKALRASFAKDGKYYLKKTDQFGIRVHRLDKDELPEFKALTQDTANRLDYHDKDLDFYETVYDEYGDDAYFVFAEMDFPAYIKGQQQARDHLAEVVANLDERIAEKPNYKKLKRQRAEYADQHKQHEKRIAQAQTAREKAGKDIVVIAGALFLATANEMIYLYSGTYDEYKNFYGPYAVQEYAFKQAIARQIPHYNFYGISGVFDGSDGVLGFKQGFAGHAEEKVGSFVKPINGTKYAIYRFLKKLLARG</sequence>
<protein>
    <recommendedName>
        <fullName evidence="3">Aminoacyltransferase FemA</fullName>
        <ecNumber evidence="2">2.3.2.17</ecNumber>
    </recommendedName>
    <alternativeName>
        <fullName evidence="11">Factor essential for expression of methicillin resistance A</fullName>
    </alternativeName>
    <alternativeName>
        <fullName evidence="10">N-acetylmuramoyl-L-alanyl-D-glutamyl-L-lysyl-(N6-glycyl)-D-alanyl-D-alanine-diphosphoundecaprenyl-N-acetylglucosamine:glycine glycyltransferase</fullName>
    </alternativeName>
</protein>
<evidence type="ECO:0000256" key="1">
    <source>
        <dbReference type="ARBA" id="ARBA00009943"/>
    </source>
</evidence>
<dbReference type="RefSeq" id="WP_092463213.1">
    <property type="nucleotide sequence ID" value="NZ_BJEE01000003.1"/>
</dbReference>
<organism evidence="14 15">
    <name type="scientific">Weissella bombi</name>
    <dbReference type="NCBI Taxonomy" id="1505725"/>
    <lineage>
        <taxon>Bacteria</taxon>
        <taxon>Bacillati</taxon>
        <taxon>Bacillota</taxon>
        <taxon>Bacilli</taxon>
        <taxon>Lactobacillales</taxon>
        <taxon>Lactobacillaceae</taxon>
        <taxon>Weissella</taxon>
    </lineage>
</organism>